<dbReference type="InterPro" id="IPR000719">
    <property type="entry name" value="Prot_kinase_dom"/>
</dbReference>
<proteinExistence type="predicted"/>
<protein>
    <recommendedName>
        <fullName evidence="1">non-specific serine/threonine protein kinase</fullName>
        <ecNumber evidence="1">2.7.11.1</ecNumber>
    </recommendedName>
</protein>
<evidence type="ECO:0000256" key="2">
    <source>
        <dbReference type="ARBA" id="ARBA00022527"/>
    </source>
</evidence>
<keyword evidence="5 9" id="KW-0418">Kinase</keyword>
<feature type="compositionally biased region" description="Pro residues" evidence="7">
    <location>
        <begin position="385"/>
        <end position="396"/>
    </location>
</feature>
<feature type="domain" description="Protein kinase" evidence="8">
    <location>
        <begin position="6"/>
        <end position="248"/>
    </location>
</feature>
<sequence>MRVPGYTEIRELGHGGAGRVVLALRDADRLPVAIKHLSDPGLIQRFRTEAALIADLDSPHIARLMEYVEGEDGAAIVMELVDGVTLRHLLSHEGATGPEAALTVLKGALLGLAEAHRAGVVHRDFKPENVIVTGEGDSRLVDFGVAAHAGEPGPPAGTPSYMAPEQWDDAPASPSTDVYAATVVFYECLTGRRPFDGATMAALAYQHQHLSPPLEDVDDPVRALVEHGMAKDPAARPASAEAFIAELETAAAAAYGEDWQQRGRTGLAVLTLPFTALFPLAGPAAETSSTLAQTALAPVGKLAVTAAVTVATIAAVLATFAIWRDPPTEPLSRQPGPARTAALPALPSETAEPTSPAPTSLAPTRPGEAERLTEPRQNPANAFTRPPPVADQPSPEPSATRTTPALPPTRTPEPGPTRARATPPPADTPAPEPPAPGTPAPDPGDPDPGDPDPGDPGQEEPGPGDPGPGAPSAGRGPILSAEVSVSVNVPLLSGEGDGLVGADLGVKVGSSLLGGAAFPGALLPGVLLLGRRLVVARRLRTRGGAPSGRRQGP</sequence>
<dbReference type="PANTHER" id="PTHR43289">
    <property type="entry name" value="MITOGEN-ACTIVATED PROTEIN KINASE KINASE KINASE 20-RELATED"/>
    <property type="match status" value="1"/>
</dbReference>
<dbReference type="PROSITE" id="PS00108">
    <property type="entry name" value="PROTEIN_KINASE_ST"/>
    <property type="match status" value="1"/>
</dbReference>
<feature type="compositionally biased region" description="Acidic residues" evidence="7">
    <location>
        <begin position="444"/>
        <end position="453"/>
    </location>
</feature>
<dbReference type="PROSITE" id="PS50011">
    <property type="entry name" value="PROTEIN_KINASE_DOM"/>
    <property type="match status" value="1"/>
</dbReference>
<evidence type="ECO:0000313" key="9">
    <source>
        <dbReference type="EMBL" id="MFD1939962.1"/>
    </source>
</evidence>
<keyword evidence="10" id="KW-1185">Reference proteome</keyword>
<keyword evidence="3" id="KW-0808">Transferase</keyword>
<dbReference type="RefSeq" id="WP_379582727.1">
    <property type="nucleotide sequence ID" value="NZ_JBHUFV010000098.1"/>
</dbReference>
<dbReference type="EMBL" id="JBHUFV010000098">
    <property type="protein sequence ID" value="MFD1939962.1"/>
    <property type="molecule type" value="Genomic_DNA"/>
</dbReference>
<dbReference type="SUPFAM" id="SSF56112">
    <property type="entry name" value="Protein kinase-like (PK-like)"/>
    <property type="match status" value="1"/>
</dbReference>
<comment type="caution">
    <text evidence="9">The sequence shown here is derived from an EMBL/GenBank/DDBJ whole genome shotgun (WGS) entry which is preliminary data.</text>
</comment>
<keyword evidence="6" id="KW-0067">ATP-binding</keyword>
<keyword evidence="2" id="KW-0723">Serine/threonine-protein kinase</keyword>
<name>A0ABW4TD54_9ACTN</name>
<evidence type="ECO:0000256" key="7">
    <source>
        <dbReference type="SAM" id="MobiDB-lite"/>
    </source>
</evidence>
<evidence type="ECO:0000256" key="1">
    <source>
        <dbReference type="ARBA" id="ARBA00012513"/>
    </source>
</evidence>
<reference evidence="10" key="1">
    <citation type="journal article" date="2019" name="Int. J. Syst. Evol. Microbiol.">
        <title>The Global Catalogue of Microorganisms (GCM) 10K type strain sequencing project: providing services to taxonomists for standard genome sequencing and annotation.</title>
        <authorList>
            <consortium name="The Broad Institute Genomics Platform"/>
            <consortium name="The Broad Institute Genome Sequencing Center for Infectious Disease"/>
            <person name="Wu L."/>
            <person name="Ma J."/>
        </authorList>
    </citation>
    <scope>NUCLEOTIDE SEQUENCE [LARGE SCALE GENOMIC DNA]</scope>
    <source>
        <strain evidence="10">ICMP 6774ER</strain>
    </source>
</reference>
<evidence type="ECO:0000256" key="6">
    <source>
        <dbReference type="ARBA" id="ARBA00022840"/>
    </source>
</evidence>
<evidence type="ECO:0000256" key="5">
    <source>
        <dbReference type="ARBA" id="ARBA00022777"/>
    </source>
</evidence>
<dbReference type="Proteomes" id="UP001597368">
    <property type="component" value="Unassembled WGS sequence"/>
</dbReference>
<dbReference type="PANTHER" id="PTHR43289:SF6">
    <property type="entry name" value="SERINE_THREONINE-PROTEIN KINASE NEKL-3"/>
    <property type="match status" value="1"/>
</dbReference>
<dbReference type="PRINTS" id="PR01217">
    <property type="entry name" value="PRICHEXTENSN"/>
</dbReference>
<feature type="compositionally biased region" description="Pro residues" evidence="7">
    <location>
        <begin position="405"/>
        <end position="415"/>
    </location>
</feature>
<feature type="compositionally biased region" description="Pro residues" evidence="7">
    <location>
        <begin position="422"/>
        <end position="443"/>
    </location>
</feature>
<feature type="region of interest" description="Disordered" evidence="7">
    <location>
        <begin position="326"/>
        <end position="481"/>
    </location>
</feature>
<dbReference type="GO" id="GO:0016301">
    <property type="term" value="F:kinase activity"/>
    <property type="evidence" value="ECO:0007669"/>
    <property type="project" value="UniProtKB-KW"/>
</dbReference>
<dbReference type="Gene3D" id="1.10.510.10">
    <property type="entry name" value="Transferase(Phosphotransferase) domain 1"/>
    <property type="match status" value="1"/>
</dbReference>
<dbReference type="CDD" id="cd14014">
    <property type="entry name" value="STKc_PknB_like"/>
    <property type="match status" value="1"/>
</dbReference>
<organism evidence="9 10">
    <name type="scientific">Nonomuraea mangrovi</name>
    <dbReference type="NCBI Taxonomy" id="2316207"/>
    <lineage>
        <taxon>Bacteria</taxon>
        <taxon>Bacillati</taxon>
        <taxon>Actinomycetota</taxon>
        <taxon>Actinomycetes</taxon>
        <taxon>Streptosporangiales</taxon>
        <taxon>Streptosporangiaceae</taxon>
        <taxon>Nonomuraea</taxon>
    </lineage>
</organism>
<evidence type="ECO:0000256" key="4">
    <source>
        <dbReference type="ARBA" id="ARBA00022741"/>
    </source>
</evidence>
<feature type="compositionally biased region" description="Low complexity" evidence="7">
    <location>
        <begin position="347"/>
        <end position="364"/>
    </location>
</feature>
<evidence type="ECO:0000256" key="3">
    <source>
        <dbReference type="ARBA" id="ARBA00022679"/>
    </source>
</evidence>
<dbReference type="InterPro" id="IPR011009">
    <property type="entry name" value="Kinase-like_dom_sf"/>
</dbReference>
<evidence type="ECO:0000313" key="10">
    <source>
        <dbReference type="Proteomes" id="UP001597368"/>
    </source>
</evidence>
<dbReference type="InterPro" id="IPR008271">
    <property type="entry name" value="Ser/Thr_kinase_AS"/>
</dbReference>
<evidence type="ECO:0000259" key="8">
    <source>
        <dbReference type="PROSITE" id="PS50011"/>
    </source>
</evidence>
<gene>
    <name evidence="9" type="ORF">ACFSKW_51745</name>
</gene>
<keyword evidence="4" id="KW-0547">Nucleotide-binding</keyword>
<accession>A0ABW4TD54</accession>
<dbReference type="Pfam" id="PF00069">
    <property type="entry name" value="Pkinase"/>
    <property type="match status" value="1"/>
</dbReference>
<dbReference type="EC" id="2.7.11.1" evidence="1"/>